<dbReference type="InterPro" id="IPR001638">
    <property type="entry name" value="Solute-binding_3/MltF_N"/>
</dbReference>
<feature type="domain" description="Solute-binding protein family 3/N-terminal" evidence="2">
    <location>
        <begin position="45"/>
        <end position="255"/>
    </location>
</feature>
<evidence type="ECO:0000259" key="2">
    <source>
        <dbReference type="Pfam" id="PF00497"/>
    </source>
</evidence>
<organism evidence="3 4">
    <name type="scientific">Bdellovibrio svalbardensis</name>
    <dbReference type="NCBI Taxonomy" id="2972972"/>
    <lineage>
        <taxon>Bacteria</taxon>
        <taxon>Pseudomonadati</taxon>
        <taxon>Bdellovibrionota</taxon>
        <taxon>Bdellovibrionia</taxon>
        <taxon>Bdellovibrionales</taxon>
        <taxon>Pseudobdellovibrionaceae</taxon>
        <taxon>Bdellovibrio</taxon>
    </lineage>
</organism>
<evidence type="ECO:0000256" key="1">
    <source>
        <dbReference type="SAM" id="SignalP"/>
    </source>
</evidence>
<evidence type="ECO:0000313" key="3">
    <source>
        <dbReference type="EMBL" id="MDG0818128.1"/>
    </source>
</evidence>
<dbReference type="Pfam" id="PF00497">
    <property type="entry name" value="SBP_bac_3"/>
    <property type="match status" value="1"/>
</dbReference>
<evidence type="ECO:0000313" key="4">
    <source>
        <dbReference type="Proteomes" id="UP001152321"/>
    </source>
</evidence>
<gene>
    <name evidence="3" type="ORF">NWE73_17225</name>
</gene>
<protein>
    <submittedName>
        <fullName evidence="3">Transporter substrate-binding domain-containing protein</fullName>
    </submittedName>
</protein>
<keyword evidence="1" id="KW-0732">Signal</keyword>
<name>A0ABT6DMX2_9BACT</name>
<keyword evidence="4" id="KW-1185">Reference proteome</keyword>
<dbReference type="Proteomes" id="UP001152321">
    <property type="component" value="Unassembled WGS sequence"/>
</dbReference>
<dbReference type="SUPFAM" id="SSF53850">
    <property type="entry name" value="Periplasmic binding protein-like II"/>
    <property type="match status" value="1"/>
</dbReference>
<reference evidence="3" key="1">
    <citation type="submission" date="2022-08" db="EMBL/GenBank/DDBJ databases">
        <title>Novel Bdellovibrio Species Isolated from Svalbard: Designation Bdellovibrio svalbardensis.</title>
        <authorList>
            <person name="Mitchell R.J."/>
            <person name="Choi S.Y."/>
        </authorList>
    </citation>
    <scope>NUCLEOTIDE SEQUENCE</scope>
    <source>
        <strain evidence="3">PAP01</strain>
    </source>
</reference>
<dbReference type="EMBL" id="JANRMI010000006">
    <property type="protein sequence ID" value="MDG0818128.1"/>
    <property type="molecule type" value="Genomic_DNA"/>
</dbReference>
<feature type="signal peptide" evidence="1">
    <location>
        <begin position="1"/>
        <end position="21"/>
    </location>
</feature>
<comment type="caution">
    <text evidence="3">The sequence shown here is derived from an EMBL/GenBank/DDBJ whole genome shotgun (WGS) entry which is preliminary data.</text>
</comment>
<dbReference type="Gene3D" id="3.40.190.10">
    <property type="entry name" value="Periplasmic binding protein-like II"/>
    <property type="match status" value="2"/>
</dbReference>
<proteinExistence type="predicted"/>
<sequence>MNSLKMFLSIMLIFVGVHSHAAGNCKRSYSLGVAEDQLKRKSSINGKSALPGMATELLDEIKKRVNCVFDEVPLSPEKALVELQNYRLDIFAFSFTNESFRKVADEQIIYSTSRILLVDRKFYKPAWNVQDYLKSSKIKFGALSISNYWYSPDELRMLAAESRIAYSSKIEMNGHMLAKGKVQAIFTSPAFLHRMIEAKDILKTSVAIRDPAFRLTVALMLSKKRVSPEERDQFAKAIEGMRTDGSIEKILLHYVPAEDLKTYYKF</sequence>
<feature type="chain" id="PRO_5046390366" evidence="1">
    <location>
        <begin position="22"/>
        <end position="266"/>
    </location>
</feature>
<accession>A0ABT6DMX2</accession>
<dbReference type="RefSeq" id="WP_277579603.1">
    <property type="nucleotide sequence ID" value="NZ_JANRMI010000006.1"/>
</dbReference>